<name>A0A024U8B4_9STRA</name>
<dbReference type="InterPro" id="IPR032466">
    <property type="entry name" value="Metal_Hydrolase"/>
</dbReference>
<keyword evidence="6" id="KW-0378">Hydrolase</keyword>
<dbReference type="FunFam" id="3.20.20.140:FF:000023">
    <property type="entry name" value="N-acetylglucosamine-6-phosphate deacetylase"/>
    <property type="match status" value="1"/>
</dbReference>
<dbReference type="GO" id="GO:0008448">
    <property type="term" value="F:N-acetylglucosamine-6-phosphate deacetylase activity"/>
    <property type="evidence" value="ECO:0007669"/>
    <property type="project" value="UniProtKB-EC"/>
</dbReference>
<evidence type="ECO:0000256" key="2">
    <source>
        <dbReference type="ARBA" id="ARBA00010716"/>
    </source>
</evidence>
<dbReference type="OrthoDB" id="10264777at2759"/>
<dbReference type="STRING" id="157072.A0A024U8B4"/>
<dbReference type="InterPro" id="IPR002110">
    <property type="entry name" value="Ankyrin_rpt"/>
</dbReference>
<evidence type="ECO:0000313" key="10">
    <source>
        <dbReference type="EMBL" id="ETW02425.1"/>
    </source>
</evidence>
<dbReference type="CDD" id="cd00854">
    <property type="entry name" value="NagA"/>
    <property type="match status" value="1"/>
</dbReference>
<dbReference type="EMBL" id="KI913961">
    <property type="protein sequence ID" value="ETW02425.1"/>
    <property type="molecule type" value="Genomic_DNA"/>
</dbReference>
<reference evidence="10" key="1">
    <citation type="submission" date="2013-12" db="EMBL/GenBank/DDBJ databases">
        <title>The Genome Sequence of Aphanomyces invadans NJM9701.</title>
        <authorList>
            <consortium name="The Broad Institute Genomics Platform"/>
            <person name="Russ C."/>
            <person name="Tyler B."/>
            <person name="van West P."/>
            <person name="Dieguez-Uribeondo J."/>
            <person name="Young S.K."/>
            <person name="Zeng Q."/>
            <person name="Gargeya S."/>
            <person name="Fitzgerald M."/>
            <person name="Abouelleil A."/>
            <person name="Alvarado L."/>
            <person name="Chapman S.B."/>
            <person name="Gainer-Dewar J."/>
            <person name="Goldberg J."/>
            <person name="Griggs A."/>
            <person name="Gujja S."/>
            <person name="Hansen M."/>
            <person name="Howarth C."/>
            <person name="Imamovic A."/>
            <person name="Ireland A."/>
            <person name="Larimer J."/>
            <person name="McCowan C."/>
            <person name="Murphy C."/>
            <person name="Pearson M."/>
            <person name="Poon T.W."/>
            <person name="Priest M."/>
            <person name="Roberts A."/>
            <person name="Saif S."/>
            <person name="Shea T."/>
            <person name="Sykes S."/>
            <person name="Wortman J."/>
            <person name="Nusbaum C."/>
            <person name="Birren B."/>
        </authorList>
    </citation>
    <scope>NUCLEOTIDE SEQUENCE [LARGE SCALE GENOMIC DNA]</scope>
    <source>
        <strain evidence="10">NJM9701</strain>
    </source>
</reference>
<dbReference type="InterPro" id="IPR011059">
    <property type="entry name" value="Metal-dep_hydrolase_composite"/>
</dbReference>
<dbReference type="InterPro" id="IPR036770">
    <property type="entry name" value="Ankyrin_rpt-contain_sf"/>
</dbReference>
<dbReference type="GO" id="GO:0106279">
    <property type="term" value="P:negative regulation of UDP-N-acetylglucosamine biosynthetic process"/>
    <property type="evidence" value="ECO:0007669"/>
    <property type="project" value="UniProtKB-ARBA"/>
</dbReference>
<keyword evidence="5" id="KW-0479">Metal-binding</keyword>
<keyword evidence="7" id="KW-0119">Carbohydrate metabolism</keyword>
<dbReference type="InterPro" id="IPR006680">
    <property type="entry name" value="Amidohydro-rel"/>
</dbReference>
<evidence type="ECO:0000256" key="7">
    <source>
        <dbReference type="ARBA" id="ARBA00023277"/>
    </source>
</evidence>
<evidence type="ECO:0000259" key="9">
    <source>
        <dbReference type="Pfam" id="PF01979"/>
    </source>
</evidence>
<gene>
    <name evidence="10" type="ORF">H310_05938</name>
</gene>
<sequence>MKDKTLKVTNVRLLRGGKLTNTFLWVENGKVADPQARYWRSQSAAEYGPGEVVDGRGLILAPGFVDIQLNGAYGHDFSDVRCTENDVLEVRRRLVATGVTSFCPTVISSTPATYARVLPKFKRTTDGHIVQGANMVGLHLEGPFINRQRKGAHKEEVLLDPVNGMPSLEAVYGPLSHDNVALVTLAPELKGAPLAISQLVERGIVACAGHSSANIQEAVTGVVAGISMLTHLFNAMVPFHHRDPGLVGLLGATECPRPSYGLILDGIHAHATSCRIAQASHPDGLVLVTDCMAGMGLPDGSYVLADLPVDVQGGRAYLHNTQTIAGSVVQMDTCLRTLRQYTGCSAEYALQAASTNPARALGLTTKGSLEFGADADFVLLTEDLHVVQTYIAGALVFDRLGELHLNPHQREPETTLPWRLTVFDLDDARALDKAASAGNLALVKQLHAHTNMRCTKDAMDDAASNGHLDVVRFLHHHRTEGCTTRAMDYAAAHGHLDVLQFLHEYRVEGCTAYALTTAEAKGHLAIVRYLQEHQHSVCVSEVRQTGDRI</sequence>
<dbReference type="GO" id="GO:0006046">
    <property type="term" value="P:N-acetylglucosamine catabolic process"/>
    <property type="evidence" value="ECO:0007669"/>
    <property type="project" value="TreeGrafter"/>
</dbReference>
<dbReference type="SUPFAM" id="SSF51338">
    <property type="entry name" value="Composite domain of metallo-dependent hydrolases"/>
    <property type="match status" value="1"/>
</dbReference>
<dbReference type="GO" id="GO:0019262">
    <property type="term" value="P:N-acetylneuraminate catabolic process"/>
    <property type="evidence" value="ECO:0007669"/>
    <property type="project" value="UniProtKB-ARBA"/>
</dbReference>
<evidence type="ECO:0000256" key="4">
    <source>
        <dbReference type="ARBA" id="ARBA00018029"/>
    </source>
</evidence>
<evidence type="ECO:0000256" key="3">
    <source>
        <dbReference type="ARBA" id="ARBA00011899"/>
    </source>
</evidence>
<dbReference type="Gene3D" id="3.20.20.140">
    <property type="entry name" value="Metal-dependent hydrolases"/>
    <property type="match status" value="1"/>
</dbReference>
<evidence type="ECO:0000256" key="1">
    <source>
        <dbReference type="ARBA" id="ARBA00001968"/>
    </source>
</evidence>
<dbReference type="GeneID" id="20082988"/>
<dbReference type="Gene3D" id="1.25.40.20">
    <property type="entry name" value="Ankyrin repeat-containing domain"/>
    <property type="match status" value="1"/>
</dbReference>
<protein>
    <recommendedName>
        <fullName evidence="4">N-acetylglucosamine-6-phosphate deacetylase</fullName>
        <ecNumber evidence="3">3.5.1.25</ecNumber>
    </recommendedName>
</protein>
<dbReference type="SUPFAM" id="SSF48403">
    <property type="entry name" value="Ankyrin repeat"/>
    <property type="match status" value="1"/>
</dbReference>
<evidence type="ECO:0000256" key="5">
    <source>
        <dbReference type="ARBA" id="ARBA00022723"/>
    </source>
</evidence>
<dbReference type="SUPFAM" id="SSF51556">
    <property type="entry name" value="Metallo-dependent hydrolases"/>
    <property type="match status" value="1"/>
</dbReference>
<dbReference type="PANTHER" id="PTHR11113">
    <property type="entry name" value="N-ACETYLGLUCOSAMINE-6-PHOSPHATE DEACETYLASE"/>
    <property type="match status" value="1"/>
</dbReference>
<dbReference type="RefSeq" id="XP_008869030.1">
    <property type="nucleotide sequence ID" value="XM_008870808.1"/>
</dbReference>
<evidence type="ECO:0000256" key="8">
    <source>
        <dbReference type="ARBA" id="ARBA00047647"/>
    </source>
</evidence>
<dbReference type="GO" id="GO:0046872">
    <property type="term" value="F:metal ion binding"/>
    <property type="evidence" value="ECO:0007669"/>
    <property type="project" value="UniProtKB-KW"/>
</dbReference>
<dbReference type="EC" id="3.5.1.25" evidence="3"/>
<dbReference type="Pfam" id="PF01979">
    <property type="entry name" value="Amidohydro_1"/>
    <property type="match status" value="1"/>
</dbReference>
<dbReference type="VEuPathDB" id="FungiDB:H310_05938"/>
<proteinExistence type="inferred from homology"/>
<dbReference type="PANTHER" id="PTHR11113:SF14">
    <property type="entry name" value="N-ACETYLGLUCOSAMINE-6-PHOSPHATE DEACETYLASE"/>
    <property type="match status" value="1"/>
</dbReference>
<dbReference type="NCBIfam" id="TIGR00221">
    <property type="entry name" value="nagA"/>
    <property type="match status" value="1"/>
</dbReference>
<dbReference type="AlphaFoldDB" id="A0A024U8B4"/>
<organism evidence="10">
    <name type="scientific">Aphanomyces invadans</name>
    <dbReference type="NCBI Taxonomy" id="157072"/>
    <lineage>
        <taxon>Eukaryota</taxon>
        <taxon>Sar</taxon>
        <taxon>Stramenopiles</taxon>
        <taxon>Oomycota</taxon>
        <taxon>Saprolegniomycetes</taxon>
        <taxon>Saprolegniales</taxon>
        <taxon>Verrucalvaceae</taxon>
        <taxon>Aphanomyces</taxon>
    </lineage>
</organism>
<evidence type="ECO:0000256" key="6">
    <source>
        <dbReference type="ARBA" id="ARBA00022801"/>
    </source>
</evidence>
<accession>A0A024U8B4</accession>
<dbReference type="Pfam" id="PF13637">
    <property type="entry name" value="Ank_4"/>
    <property type="match status" value="1"/>
</dbReference>
<dbReference type="Gene3D" id="2.30.40.10">
    <property type="entry name" value="Urease, subunit C, domain 1"/>
    <property type="match status" value="1"/>
</dbReference>
<feature type="domain" description="Amidohydrolase-related" evidence="9">
    <location>
        <begin position="59"/>
        <end position="396"/>
    </location>
</feature>
<dbReference type="eggNOG" id="KOG3892">
    <property type="taxonomic scope" value="Eukaryota"/>
</dbReference>
<comment type="cofactor">
    <cofactor evidence="1">
        <name>a divalent metal cation</name>
        <dbReference type="ChEBI" id="CHEBI:60240"/>
    </cofactor>
</comment>
<dbReference type="InterPro" id="IPR003764">
    <property type="entry name" value="GlcNAc_6-P_deAcase"/>
</dbReference>
<comment type="similarity">
    <text evidence="2">Belongs to the metallo-dependent hydrolases superfamily. NagA family.</text>
</comment>
<comment type="catalytic activity">
    <reaction evidence="8">
        <text>N-acetyl-D-glucosamine 6-phosphate + H2O = D-glucosamine 6-phosphate + acetate</text>
        <dbReference type="Rhea" id="RHEA:22936"/>
        <dbReference type="ChEBI" id="CHEBI:15377"/>
        <dbReference type="ChEBI" id="CHEBI:30089"/>
        <dbReference type="ChEBI" id="CHEBI:57513"/>
        <dbReference type="ChEBI" id="CHEBI:58725"/>
        <dbReference type="EC" id="3.5.1.25"/>
    </reaction>
</comment>